<keyword evidence="5 6" id="KW-0472">Membrane</keyword>
<protein>
    <recommendedName>
        <fullName evidence="7">CWH43-like N-terminal domain-containing protein</fullName>
    </recommendedName>
</protein>
<evidence type="ECO:0000313" key="8">
    <source>
        <dbReference type="Proteomes" id="UP000050795"/>
    </source>
</evidence>
<feature type="transmembrane region" description="Helical" evidence="6">
    <location>
        <begin position="105"/>
        <end position="126"/>
    </location>
</feature>
<evidence type="ECO:0000259" key="7">
    <source>
        <dbReference type="Pfam" id="PF10277"/>
    </source>
</evidence>
<dbReference type="PANTHER" id="PTHR21324:SF2">
    <property type="entry name" value="EG:22E5.9 PROTEIN"/>
    <property type="match status" value="1"/>
</dbReference>
<feature type="transmembrane region" description="Helical" evidence="6">
    <location>
        <begin position="21"/>
        <end position="43"/>
    </location>
</feature>
<dbReference type="InterPro" id="IPR050911">
    <property type="entry name" value="DRAM/TMEM150_Autophagy_Mod"/>
</dbReference>
<evidence type="ECO:0000256" key="4">
    <source>
        <dbReference type="ARBA" id="ARBA00022989"/>
    </source>
</evidence>
<sequence length="259" mass="29962">MFSISGPQFKMKWLKCSPSKVPFFAVIHALFWLPIIYVVAVLHDHVQPIVPYVSSLGIYPPEKYIFTTSMASYGVLTIISQWFWCIMMGRRFAQKSFQSKISKMLSIMTTTMFTISGSSIIILSFIDTRSYDDIHYYLALLTFGSHAAAIPLGTLLVLLVFRPWIWFCLGRIIILLQMIIGSYFFVHFNEAGQLVEEAEDIYYIKKHEPGYEEFKWSALSEWFVVMGFLEITLITGFELRSYEKQRVNRQKMSSGEEGV</sequence>
<dbReference type="InterPro" id="IPR019402">
    <property type="entry name" value="CWH43_N"/>
</dbReference>
<dbReference type="Proteomes" id="UP000050795">
    <property type="component" value="Unassembled WGS sequence"/>
</dbReference>
<reference evidence="9 10" key="2">
    <citation type="submission" date="2023-11" db="UniProtKB">
        <authorList>
            <consortium name="WormBaseParasite"/>
        </authorList>
    </citation>
    <scope>IDENTIFICATION</scope>
</reference>
<evidence type="ECO:0000256" key="6">
    <source>
        <dbReference type="SAM" id="Phobius"/>
    </source>
</evidence>
<feature type="transmembrane region" description="Helical" evidence="6">
    <location>
        <begin position="63"/>
        <end position="84"/>
    </location>
</feature>
<proteinExistence type="inferred from homology"/>
<dbReference type="WBParaSite" id="TREG1_45520.3">
    <property type="protein sequence ID" value="TREG1_45520.3"/>
    <property type="gene ID" value="TREG1_45520"/>
</dbReference>
<keyword evidence="3 6" id="KW-0812">Transmembrane</keyword>
<reference evidence="8" key="1">
    <citation type="submission" date="2022-06" db="EMBL/GenBank/DDBJ databases">
        <authorList>
            <person name="Berger JAMES D."/>
            <person name="Berger JAMES D."/>
        </authorList>
    </citation>
    <scope>NUCLEOTIDE SEQUENCE [LARGE SCALE GENOMIC DNA]</scope>
</reference>
<comment type="similarity">
    <text evidence="2">Belongs to the DRAM/TMEM150 family.</text>
</comment>
<evidence type="ECO:0000313" key="10">
    <source>
        <dbReference type="WBParaSite" id="TREG1_45520.4"/>
    </source>
</evidence>
<name>A0AA85JVR2_TRIRE</name>
<keyword evidence="4 6" id="KW-1133">Transmembrane helix</keyword>
<evidence type="ECO:0000256" key="5">
    <source>
        <dbReference type="ARBA" id="ARBA00023136"/>
    </source>
</evidence>
<evidence type="ECO:0000256" key="2">
    <source>
        <dbReference type="ARBA" id="ARBA00006565"/>
    </source>
</evidence>
<accession>A0AA85JVR2</accession>
<feature type="transmembrane region" description="Helical" evidence="6">
    <location>
        <begin position="222"/>
        <end position="242"/>
    </location>
</feature>
<dbReference type="Pfam" id="PF10277">
    <property type="entry name" value="Frag1"/>
    <property type="match status" value="1"/>
</dbReference>
<dbReference type="AlphaFoldDB" id="A0AA85JVR2"/>
<organism evidence="8 10">
    <name type="scientific">Trichobilharzia regenti</name>
    <name type="common">Nasal bird schistosome</name>
    <dbReference type="NCBI Taxonomy" id="157069"/>
    <lineage>
        <taxon>Eukaryota</taxon>
        <taxon>Metazoa</taxon>
        <taxon>Spiralia</taxon>
        <taxon>Lophotrochozoa</taxon>
        <taxon>Platyhelminthes</taxon>
        <taxon>Trematoda</taxon>
        <taxon>Digenea</taxon>
        <taxon>Strigeidida</taxon>
        <taxon>Schistosomatoidea</taxon>
        <taxon>Schistosomatidae</taxon>
        <taxon>Trichobilharzia</taxon>
    </lineage>
</organism>
<dbReference type="WBParaSite" id="TREG1_45520.4">
    <property type="protein sequence ID" value="TREG1_45520.4"/>
    <property type="gene ID" value="TREG1_45520"/>
</dbReference>
<feature type="domain" description="CWH43-like N-terminal" evidence="7">
    <location>
        <begin position="21"/>
        <end position="240"/>
    </location>
</feature>
<keyword evidence="8" id="KW-1185">Reference proteome</keyword>
<evidence type="ECO:0000256" key="1">
    <source>
        <dbReference type="ARBA" id="ARBA00004127"/>
    </source>
</evidence>
<evidence type="ECO:0000256" key="3">
    <source>
        <dbReference type="ARBA" id="ARBA00022692"/>
    </source>
</evidence>
<dbReference type="GO" id="GO:0012505">
    <property type="term" value="C:endomembrane system"/>
    <property type="evidence" value="ECO:0007669"/>
    <property type="project" value="UniProtKB-SubCell"/>
</dbReference>
<comment type="subcellular location">
    <subcellularLocation>
        <location evidence="1">Endomembrane system</location>
        <topology evidence="1">Multi-pass membrane protein</topology>
    </subcellularLocation>
</comment>
<feature type="transmembrane region" description="Helical" evidence="6">
    <location>
        <begin position="168"/>
        <end position="186"/>
    </location>
</feature>
<feature type="transmembrane region" description="Helical" evidence="6">
    <location>
        <begin position="138"/>
        <end position="161"/>
    </location>
</feature>
<evidence type="ECO:0000313" key="9">
    <source>
        <dbReference type="WBParaSite" id="TREG1_45520.3"/>
    </source>
</evidence>
<dbReference type="PANTHER" id="PTHR21324">
    <property type="entry name" value="FASTING-INDUCIBLE INTEGRAL MEMBRANE PROTEIN TM6P1-RELATED"/>
    <property type="match status" value="1"/>
</dbReference>